<comment type="similarity">
    <text evidence="1">In the C-terminal section; belongs to the class-I pyridoxal-phosphate-dependent aminotransferase family.</text>
</comment>
<comment type="caution">
    <text evidence="7">The sequence shown here is derived from an EMBL/GenBank/DDBJ whole genome shotgun (WGS) entry which is preliminary data.</text>
</comment>
<dbReference type="InterPro" id="IPR015424">
    <property type="entry name" value="PyrdxlP-dep_Trfase"/>
</dbReference>
<evidence type="ECO:0000313" key="8">
    <source>
        <dbReference type="Proteomes" id="UP001301140"/>
    </source>
</evidence>
<dbReference type="CDD" id="cd00609">
    <property type="entry name" value="AAT_like"/>
    <property type="match status" value="1"/>
</dbReference>
<evidence type="ECO:0000259" key="6">
    <source>
        <dbReference type="PROSITE" id="PS50949"/>
    </source>
</evidence>
<keyword evidence="5" id="KW-0804">Transcription</keyword>
<dbReference type="SUPFAM" id="SSF53383">
    <property type="entry name" value="PLP-dependent transferases"/>
    <property type="match status" value="1"/>
</dbReference>
<dbReference type="PANTHER" id="PTHR46577">
    <property type="entry name" value="HTH-TYPE TRANSCRIPTIONAL REGULATORY PROTEIN GABR"/>
    <property type="match status" value="1"/>
</dbReference>
<dbReference type="GO" id="GO:0003700">
    <property type="term" value="F:DNA-binding transcription factor activity"/>
    <property type="evidence" value="ECO:0007669"/>
    <property type="project" value="InterPro"/>
</dbReference>
<dbReference type="Proteomes" id="UP001301140">
    <property type="component" value="Unassembled WGS sequence"/>
</dbReference>
<keyword evidence="2" id="KW-0663">Pyridoxal phosphate</keyword>
<evidence type="ECO:0000256" key="1">
    <source>
        <dbReference type="ARBA" id="ARBA00005384"/>
    </source>
</evidence>
<evidence type="ECO:0000256" key="3">
    <source>
        <dbReference type="ARBA" id="ARBA00023015"/>
    </source>
</evidence>
<dbReference type="EMBL" id="JARGEQ010000040">
    <property type="protein sequence ID" value="MDF1585752.1"/>
    <property type="molecule type" value="Genomic_DNA"/>
</dbReference>
<dbReference type="SUPFAM" id="SSF46785">
    <property type="entry name" value="Winged helix' DNA-binding domain"/>
    <property type="match status" value="1"/>
</dbReference>
<dbReference type="InterPro" id="IPR051446">
    <property type="entry name" value="HTH_trans_reg/aminotransferase"/>
</dbReference>
<keyword evidence="3" id="KW-0805">Transcription regulation</keyword>
<keyword evidence="8" id="KW-1185">Reference proteome</keyword>
<evidence type="ECO:0000256" key="4">
    <source>
        <dbReference type="ARBA" id="ARBA00023125"/>
    </source>
</evidence>
<dbReference type="AlphaFoldDB" id="A0AAP3V2M8"/>
<gene>
    <name evidence="7" type="ORF">PZ740_05045</name>
</gene>
<dbReference type="PANTHER" id="PTHR46577:SF1">
    <property type="entry name" value="HTH-TYPE TRANSCRIPTIONAL REGULATORY PROTEIN GABR"/>
    <property type="match status" value="1"/>
</dbReference>
<name>A0AAP3V2M8_9PROT</name>
<evidence type="ECO:0000256" key="5">
    <source>
        <dbReference type="ARBA" id="ARBA00023163"/>
    </source>
</evidence>
<dbReference type="GO" id="GO:0003677">
    <property type="term" value="F:DNA binding"/>
    <property type="evidence" value="ECO:0007669"/>
    <property type="project" value="UniProtKB-KW"/>
</dbReference>
<keyword evidence="4" id="KW-0238">DNA-binding</keyword>
<evidence type="ECO:0000313" key="7">
    <source>
        <dbReference type="EMBL" id="MDF1585752.1"/>
    </source>
</evidence>
<keyword evidence="7" id="KW-0808">Transferase</keyword>
<dbReference type="InterPro" id="IPR004839">
    <property type="entry name" value="Aminotransferase_I/II_large"/>
</dbReference>
<dbReference type="InterPro" id="IPR036390">
    <property type="entry name" value="WH_DNA-bd_sf"/>
</dbReference>
<dbReference type="Gene3D" id="1.10.10.10">
    <property type="entry name" value="Winged helix-like DNA-binding domain superfamily/Winged helix DNA-binding domain"/>
    <property type="match status" value="1"/>
</dbReference>
<dbReference type="Gene3D" id="3.90.1150.10">
    <property type="entry name" value="Aspartate Aminotransferase, domain 1"/>
    <property type="match status" value="1"/>
</dbReference>
<dbReference type="SMART" id="SM00345">
    <property type="entry name" value="HTH_GNTR"/>
    <property type="match status" value="1"/>
</dbReference>
<accession>A0AAP3V2M8</accession>
<feature type="domain" description="HTH gntR-type" evidence="6">
    <location>
        <begin position="14"/>
        <end position="82"/>
    </location>
</feature>
<dbReference type="GO" id="GO:0008483">
    <property type="term" value="F:transaminase activity"/>
    <property type="evidence" value="ECO:0007669"/>
    <property type="project" value="UniProtKB-KW"/>
</dbReference>
<dbReference type="Pfam" id="PF00392">
    <property type="entry name" value="GntR"/>
    <property type="match status" value="1"/>
</dbReference>
<dbReference type="RefSeq" id="WP_327788167.1">
    <property type="nucleotide sequence ID" value="NZ_JARGEQ010000040.1"/>
</dbReference>
<keyword evidence="7" id="KW-0032">Aminotransferase</keyword>
<evidence type="ECO:0000256" key="2">
    <source>
        <dbReference type="ARBA" id="ARBA00022898"/>
    </source>
</evidence>
<proteinExistence type="inferred from homology"/>
<organism evidence="7 8">
    <name type="scientific">Marinimicrococcus flavescens</name>
    <dbReference type="NCBI Taxonomy" id="3031815"/>
    <lineage>
        <taxon>Bacteria</taxon>
        <taxon>Pseudomonadati</taxon>
        <taxon>Pseudomonadota</taxon>
        <taxon>Alphaproteobacteria</taxon>
        <taxon>Geminicoccales</taxon>
        <taxon>Geminicoccaceae</taxon>
        <taxon>Marinimicrococcus</taxon>
    </lineage>
</organism>
<dbReference type="InterPro" id="IPR015422">
    <property type="entry name" value="PyrdxlP-dep_Trfase_small"/>
</dbReference>
<dbReference type="InterPro" id="IPR036388">
    <property type="entry name" value="WH-like_DNA-bd_sf"/>
</dbReference>
<dbReference type="InterPro" id="IPR015421">
    <property type="entry name" value="PyrdxlP-dep_Trfase_major"/>
</dbReference>
<dbReference type="InterPro" id="IPR000524">
    <property type="entry name" value="Tscrpt_reg_HTH_GntR"/>
</dbReference>
<sequence>MLTISSDDLRRHGGPVYRGLAEALAEAIDGGRLRPGDRLPPQRELAYALKVTVGTVGRAYDLLMRRGLVRGEVGRGTYVQAGASGETPAASLLAPPGGDTFDLSTNSPSPTAPQERLLELMAACAGEPRLLGALRFYPPVAGLPDQRAVAASWLASLGVPAQAVTTLFTGGAQGALAACLAGLARPGDVVLTEALTYGGIRSLASRLGLHAEPVAIDAEGIVPEALAQAARHSGGRLLLLSPNIHNPTGAHMGTARREALAEVAGREGLTIVEDDVYGTLLPERPAPLAALAPERTVYLTSASKFLAPGLRIAVAHAPPPLLDAVLAAQADLALGHSPLSAELLCRALAGGLAEEAAVAQQAEARARQELAGRLLGGMQLKRQPTSLHLWLEAPEPWSSAELALALARSGVIVSPGERFQVGRGAPPRAVRLSISAPHSRQLLTLALERVAATLGSGAGRRMPAI</sequence>
<protein>
    <submittedName>
        <fullName evidence="7">PLP-dependent aminotransferase family protein</fullName>
    </submittedName>
</protein>
<dbReference type="Pfam" id="PF00155">
    <property type="entry name" value="Aminotran_1_2"/>
    <property type="match status" value="1"/>
</dbReference>
<dbReference type="GO" id="GO:0030170">
    <property type="term" value="F:pyridoxal phosphate binding"/>
    <property type="evidence" value="ECO:0007669"/>
    <property type="project" value="InterPro"/>
</dbReference>
<reference evidence="7 8" key="1">
    <citation type="submission" date="2023-03" db="EMBL/GenBank/DDBJ databases">
        <title>YIM 152171 draft genome.</title>
        <authorList>
            <person name="Yang Z."/>
        </authorList>
    </citation>
    <scope>NUCLEOTIDE SEQUENCE [LARGE SCALE GENOMIC DNA]</scope>
    <source>
        <strain evidence="7 8">YIM 152171</strain>
    </source>
</reference>
<dbReference type="Gene3D" id="3.40.640.10">
    <property type="entry name" value="Type I PLP-dependent aspartate aminotransferase-like (Major domain)"/>
    <property type="match status" value="1"/>
</dbReference>
<dbReference type="PROSITE" id="PS50949">
    <property type="entry name" value="HTH_GNTR"/>
    <property type="match status" value="1"/>
</dbReference>
<dbReference type="CDD" id="cd07377">
    <property type="entry name" value="WHTH_GntR"/>
    <property type="match status" value="1"/>
</dbReference>